<sequence length="726" mass="75536">MSEYQGRRRAAEPAAERKRRVSPRWLGLLAVLIWFVIGGVGGPLVGRLAEVQKNDNASFLPESAESTEVANAITKFSPTNEIPYLVVMESAGQAAAAEDQVAATTFLETVPTLPLPKLGSGKTVGDYLAGPVSSPIPSQDGTALLAIVNLDSAKADDTINGTTPLFETAEALRLSAAQVFEGSSIKAYVGGPGGLLADLVTAFGGIDGILLAVALGVVLVILLIVYRSPILPFAVLISAVFGLALAASVIFPLAKHDVIDLSGQSQGILSILVVGAATDYALLMVSRFREALHDHITAWDAIRVAWRGAFPPIMASGLTVILGLLCLTLSDLGSTSGLGPVGALGIAGAMATALTFLPGVLLLAGRRIFWPAIPRVDHVHAEDKLGKHGIWGRVARMVGQHPRRTWVTTAVCLAIAAAFLPTFKADGISSDQLFLTKVESVTANEALARHFPGGAGSPVQILVPEAKATEVMTALKAEKGVSDAYGAAPGAPPKAVDGVALVQATLTDEADSPAALEVVQRVRADLHGIDDTIKVGGGTATSLDVRDATNRDLRVIIPAILLVIFVVLAVLLRSLVAPLILVLANVLSFAATIGVAALVFNHIFDFPNSDPSTPLYAFVFLVALGIDYSIFLMTRVREETPAQGTRQAILVGLAVTGGVITSAGIVLAATFSALGILPLLFLAQIAFLVAFGVLLDTLVVRSLLVPALGYDIGARIWAPSALSKAD</sequence>
<comment type="similarity">
    <text evidence="2">Belongs to the resistance-nodulation-cell division (RND) (TC 2.A.6) family. MmpL subfamily.</text>
</comment>
<evidence type="ECO:0000256" key="5">
    <source>
        <dbReference type="ARBA" id="ARBA00022989"/>
    </source>
</evidence>
<keyword evidence="5 7" id="KW-1133">Transmembrane helix</keyword>
<feature type="transmembrane region" description="Helical" evidence="7">
    <location>
        <begin position="675"/>
        <end position="695"/>
    </location>
</feature>
<feature type="transmembrane region" description="Helical" evidence="7">
    <location>
        <begin position="266"/>
        <end position="288"/>
    </location>
</feature>
<dbReference type="EMBL" id="CAJC01000004">
    <property type="protein sequence ID" value="CCI51429.1"/>
    <property type="molecule type" value="Genomic_DNA"/>
</dbReference>
<dbReference type="Proteomes" id="UP000035720">
    <property type="component" value="Unassembled WGS sequence"/>
</dbReference>
<protein>
    <recommendedName>
        <fullName evidence="8">SSD domain-containing protein</fullName>
    </recommendedName>
</protein>
<dbReference type="AlphaFoldDB" id="A0A077M4K6"/>
<feature type="transmembrane region" description="Helical" evidence="7">
    <location>
        <begin position="202"/>
        <end position="226"/>
    </location>
</feature>
<feature type="transmembrane region" description="Helical" evidence="7">
    <location>
        <begin position="579"/>
        <end position="603"/>
    </location>
</feature>
<feature type="transmembrane region" description="Helical" evidence="7">
    <location>
        <begin position="309"/>
        <end position="330"/>
    </location>
</feature>
<evidence type="ECO:0000313" key="10">
    <source>
        <dbReference type="Proteomes" id="UP000035720"/>
    </source>
</evidence>
<feature type="transmembrane region" description="Helical" evidence="7">
    <location>
        <begin position="615"/>
        <end position="636"/>
    </location>
</feature>
<evidence type="ECO:0000256" key="2">
    <source>
        <dbReference type="ARBA" id="ARBA00010157"/>
    </source>
</evidence>
<name>A0A077M4K6_9MICO</name>
<evidence type="ECO:0000256" key="1">
    <source>
        <dbReference type="ARBA" id="ARBA00004651"/>
    </source>
</evidence>
<feature type="transmembrane region" description="Helical" evidence="7">
    <location>
        <begin position="553"/>
        <end position="572"/>
    </location>
</feature>
<feature type="transmembrane region" description="Helical" evidence="7">
    <location>
        <begin position="233"/>
        <end position="254"/>
    </location>
</feature>
<comment type="subcellular location">
    <subcellularLocation>
        <location evidence="1">Cell membrane</location>
        <topology evidence="1">Multi-pass membrane protein</topology>
    </subcellularLocation>
</comment>
<dbReference type="PANTHER" id="PTHR33406">
    <property type="entry name" value="MEMBRANE PROTEIN MJ1562-RELATED"/>
    <property type="match status" value="1"/>
</dbReference>
<evidence type="ECO:0000256" key="3">
    <source>
        <dbReference type="ARBA" id="ARBA00022475"/>
    </source>
</evidence>
<dbReference type="InterPro" id="IPR004869">
    <property type="entry name" value="MMPL_dom"/>
</dbReference>
<dbReference type="OrthoDB" id="2365435at2"/>
<feature type="transmembrane region" description="Helical" evidence="7">
    <location>
        <begin position="405"/>
        <end position="423"/>
    </location>
</feature>
<evidence type="ECO:0000259" key="8">
    <source>
        <dbReference type="PROSITE" id="PS50156"/>
    </source>
</evidence>
<dbReference type="InterPro" id="IPR000731">
    <property type="entry name" value="SSD"/>
</dbReference>
<feature type="transmembrane region" description="Helical" evidence="7">
    <location>
        <begin position="342"/>
        <end position="365"/>
    </location>
</feature>
<keyword evidence="4 7" id="KW-0812">Transmembrane</keyword>
<dbReference type="STRING" id="1193518.BN13_1010006"/>
<keyword evidence="6 7" id="KW-0472">Membrane</keyword>
<feature type="transmembrane region" description="Helical" evidence="7">
    <location>
        <begin position="25"/>
        <end position="45"/>
    </location>
</feature>
<dbReference type="RefSeq" id="WP_048547905.1">
    <property type="nucleotide sequence ID" value="NZ_HF571038.1"/>
</dbReference>
<dbReference type="GO" id="GO:0005886">
    <property type="term" value="C:plasma membrane"/>
    <property type="evidence" value="ECO:0007669"/>
    <property type="project" value="UniProtKB-SubCell"/>
</dbReference>
<keyword evidence="10" id="KW-1185">Reference proteome</keyword>
<feature type="domain" description="SSD" evidence="8">
    <location>
        <begin position="552"/>
        <end position="710"/>
    </location>
</feature>
<dbReference type="Gene3D" id="1.20.1640.10">
    <property type="entry name" value="Multidrug efflux transporter AcrB transmembrane domain"/>
    <property type="match status" value="2"/>
</dbReference>
<feature type="transmembrane region" description="Helical" evidence="7">
    <location>
        <begin position="648"/>
        <end position="669"/>
    </location>
</feature>
<dbReference type="InterPro" id="IPR050545">
    <property type="entry name" value="Mycobact_MmpL"/>
</dbReference>
<comment type="caution">
    <text evidence="9">The sequence shown here is derived from an EMBL/GenBank/DDBJ whole genome shotgun (WGS) entry which is preliminary data.</text>
</comment>
<dbReference type="PROSITE" id="PS50156">
    <property type="entry name" value="SSD"/>
    <property type="match status" value="1"/>
</dbReference>
<evidence type="ECO:0000313" key="9">
    <source>
        <dbReference type="EMBL" id="CCI51429.1"/>
    </source>
</evidence>
<dbReference type="SUPFAM" id="SSF82866">
    <property type="entry name" value="Multidrug efflux transporter AcrB transmembrane domain"/>
    <property type="match status" value="2"/>
</dbReference>
<evidence type="ECO:0000256" key="4">
    <source>
        <dbReference type="ARBA" id="ARBA00022692"/>
    </source>
</evidence>
<evidence type="ECO:0000256" key="7">
    <source>
        <dbReference type="SAM" id="Phobius"/>
    </source>
</evidence>
<evidence type="ECO:0000256" key="6">
    <source>
        <dbReference type="ARBA" id="ARBA00023136"/>
    </source>
</evidence>
<organism evidence="9 10">
    <name type="scientific">Nostocoides jenkinsii Ben 74</name>
    <dbReference type="NCBI Taxonomy" id="1193518"/>
    <lineage>
        <taxon>Bacteria</taxon>
        <taxon>Bacillati</taxon>
        <taxon>Actinomycetota</taxon>
        <taxon>Actinomycetes</taxon>
        <taxon>Micrococcales</taxon>
        <taxon>Intrasporangiaceae</taxon>
        <taxon>Nostocoides</taxon>
    </lineage>
</organism>
<dbReference type="PANTHER" id="PTHR33406:SF6">
    <property type="entry name" value="MEMBRANE PROTEIN YDGH-RELATED"/>
    <property type="match status" value="1"/>
</dbReference>
<accession>A0A077M4K6</accession>
<gene>
    <name evidence="9" type="ORF">BN13_1010006</name>
</gene>
<proteinExistence type="inferred from homology"/>
<dbReference type="Pfam" id="PF03176">
    <property type="entry name" value="MMPL"/>
    <property type="match status" value="2"/>
</dbReference>
<keyword evidence="3" id="KW-1003">Cell membrane</keyword>
<reference evidence="9 10" key="1">
    <citation type="journal article" date="2013" name="ISME J.">
        <title>A metabolic model for members of the genus Tetrasphaera involved in enhanced biological phosphorus removal.</title>
        <authorList>
            <person name="Kristiansen R."/>
            <person name="Nguyen H.T.T."/>
            <person name="Saunders A.M."/>
            <person name="Nielsen J.L."/>
            <person name="Wimmer R."/>
            <person name="Le V.Q."/>
            <person name="McIlroy S.J."/>
            <person name="Petrovski S."/>
            <person name="Seviour R.J."/>
            <person name="Calteau A."/>
            <person name="Nielsen K.L."/>
            <person name="Nielsen P.H."/>
        </authorList>
    </citation>
    <scope>NUCLEOTIDE SEQUENCE [LARGE SCALE GENOMIC DNA]</scope>
    <source>
        <strain evidence="9 10">Ben 74</strain>
    </source>
</reference>